<keyword evidence="1" id="KW-0732">Signal</keyword>
<dbReference type="EnsemblMetazoa" id="G8307.1">
    <property type="protein sequence ID" value="G8307.1:cds"/>
    <property type="gene ID" value="G8307"/>
</dbReference>
<feature type="signal peptide" evidence="1">
    <location>
        <begin position="1"/>
        <end position="20"/>
    </location>
</feature>
<proteinExistence type="predicted"/>
<evidence type="ECO:0000313" key="3">
    <source>
        <dbReference type="Proteomes" id="UP000005408"/>
    </source>
</evidence>
<reference evidence="2" key="1">
    <citation type="submission" date="2022-08" db="UniProtKB">
        <authorList>
            <consortium name="EnsemblMetazoa"/>
        </authorList>
    </citation>
    <scope>IDENTIFICATION</scope>
    <source>
        <strain evidence="2">05x7-T-G4-1.051#20</strain>
    </source>
</reference>
<feature type="chain" id="PRO_5036477786" evidence="1">
    <location>
        <begin position="21"/>
        <end position="217"/>
    </location>
</feature>
<protein>
    <submittedName>
        <fullName evidence="2">Uncharacterized protein</fullName>
    </submittedName>
</protein>
<organism evidence="2 3">
    <name type="scientific">Magallana gigas</name>
    <name type="common">Pacific oyster</name>
    <name type="synonym">Crassostrea gigas</name>
    <dbReference type="NCBI Taxonomy" id="29159"/>
    <lineage>
        <taxon>Eukaryota</taxon>
        <taxon>Metazoa</taxon>
        <taxon>Spiralia</taxon>
        <taxon>Lophotrochozoa</taxon>
        <taxon>Mollusca</taxon>
        <taxon>Bivalvia</taxon>
        <taxon>Autobranchia</taxon>
        <taxon>Pteriomorphia</taxon>
        <taxon>Ostreida</taxon>
        <taxon>Ostreoidea</taxon>
        <taxon>Ostreidae</taxon>
        <taxon>Magallana</taxon>
    </lineage>
</organism>
<sequence>MEKAVRIVVWLLFPLGLVLTCHLCPGIHGIYSCTSAGTSGCVRLIKNELKPVHVREIRVFSCDVRIVGWDVRPIRMPRIRDRNGKTCPHVPTSSQPGYKTNCPCCPNHKAWWNIESEDYRHTFSVYPRCPYKFPAWLQNSNCPACRPNHKAWWNIYSEEDTHTFSVYPRCPYKFPAWLQNNETSTGIEALTSGPPLQVGTELVNLSVIWELDFWCGH</sequence>
<dbReference type="PROSITE" id="PS51257">
    <property type="entry name" value="PROKAR_LIPOPROTEIN"/>
    <property type="match status" value="1"/>
</dbReference>
<name>A0A8W8NYV4_MAGGI</name>
<evidence type="ECO:0000313" key="2">
    <source>
        <dbReference type="EnsemblMetazoa" id="G8307.1:cds"/>
    </source>
</evidence>
<dbReference type="AlphaFoldDB" id="A0A8W8NYV4"/>
<accession>A0A8W8NYV4</accession>
<evidence type="ECO:0000256" key="1">
    <source>
        <dbReference type="SAM" id="SignalP"/>
    </source>
</evidence>
<dbReference type="Proteomes" id="UP000005408">
    <property type="component" value="Unassembled WGS sequence"/>
</dbReference>
<keyword evidence="3" id="KW-1185">Reference proteome</keyword>